<dbReference type="Pfam" id="PF21800">
    <property type="entry name" value="KH_KRR1_2nd"/>
    <property type="match status" value="1"/>
</dbReference>
<evidence type="ECO:0000259" key="11">
    <source>
        <dbReference type="Pfam" id="PF21800"/>
    </source>
</evidence>
<comment type="subcellular location">
    <subcellularLocation>
        <location evidence="1 8">Nucleus</location>
        <location evidence="1 8">Nucleolus</location>
    </subcellularLocation>
</comment>
<dbReference type="PANTHER" id="PTHR12581:SF0">
    <property type="entry name" value="KRR1 SMALL SUBUNIT PROCESSOME COMPONENT HOMOLOG"/>
    <property type="match status" value="1"/>
</dbReference>
<dbReference type="EMBL" id="GBBI01001060">
    <property type="protein sequence ID" value="JAC17652.1"/>
    <property type="molecule type" value="mRNA"/>
</dbReference>
<protein>
    <recommendedName>
        <fullName evidence="8">KRR1 small subunit processome component</fullName>
    </recommendedName>
    <alternativeName>
        <fullName evidence="8">KRR-R motif-containing protein 1</fullName>
    </alternativeName>
</protein>
<keyword evidence="7 8" id="KW-0687">Ribonucleoprotein</keyword>
<dbReference type="AlphaFoldDB" id="A0A023F8J4"/>
<dbReference type="InterPro" id="IPR048549">
    <property type="entry name" value="KRR1-like_KH2_euk"/>
</dbReference>
<evidence type="ECO:0000256" key="2">
    <source>
        <dbReference type="ARBA" id="ARBA00009344"/>
    </source>
</evidence>
<feature type="compositionally biased region" description="Basic residues" evidence="9">
    <location>
        <begin position="224"/>
        <end position="241"/>
    </location>
</feature>
<comment type="similarity">
    <text evidence="2 8">Belongs to the KRR1 family.</text>
</comment>
<evidence type="ECO:0000256" key="4">
    <source>
        <dbReference type="ARBA" id="ARBA00022552"/>
    </source>
</evidence>
<feature type="domain" description="KRR1 small subunit processome component first KH" evidence="10">
    <location>
        <begin position="35"/>
        <end position="115"/>
    </location>
</feature>
<keyword evidence="5 8" id="KW-0694">RNA-binding</keyword>
<dbReference type="PANTHER" id="PTHR12581">
    <property type="entry name" value="HIV-1 REV BINDING PROTEIN 2, 3"/>
    <property type="match status" value="1"/>
</dbReference>
<dbReference type="InterPro" id="IPR048548">
    <property type="entry name" value="KRR1-like_KH2"/>
</dbReference>
<organism evidence="12">
    <name type="scientific">Triatoma infestans</name>
    <name type="common">Assassin bug</name>
    <dbReference type="NCBI Taxonomy" id="30076"/>
    <lineage>
        <taxon>Eukaryota</taxon>
        <taxon>Metazoa</taxon>
        <taxon>Ecdysozoa</taxon>
        <taxon>Arthropoda</taxon>
        <taxon>Hexapoda</taxon>
        <taxon>Insecta</taxon>
        <taxon>Pterygota</taxon>
        <taxon>Neoptera</taxon>
        <taxon>Paraneoptera</taxon>
        <taxon>Hemiptera</taxon>
        <taxon>Heteroptera</taxon>
        <taxon>Panheteroptera</taxon>
        <taxon>Cimicomorpha</taxon>
        <taxon>Reduviidae</taxon>
        <taxon>Triatominae</taxon>
        <taxon>Triatoma</taxon>
    </lineage>
</organism>
<evidence type="ECO:0000256" key="5">
    <source>
        <dbReference type="ARBA" id="ARBA00022884"/>
    </source>
</evidence>
<comment type="function">
    <text evidence="8">Required for 40S ribosome biogenesis. Involved in nucleolar processing of pre-18S ribosomal RNA and ribosome assembly.</text>
</comment>
<keyword evidence="3 8" id="KW-0690">Ribosome biogenesis</keyword>
<dbReference type="CDD" id="cd22394">
    <property type="entry name" value="KH-I_KRR1_rpt2"/>
    <property type="match status" value="1"/>
</dbReference>
<evidence type="ECO:0000256" key="1">
    <source>
        <dbReference type="ARBA" id="ARBA00004604"/>
    </source>
</evidence>
<name>A0A023F8J4_TRIIF</name>
<evidence type="ECO:0000313" key="12">
    <source>
        <dbReference type="EMBL" id="JAC17652.1"/>
    </source>
</evidence>
<sequence length="337" mass="39170">MSDEKEDPEAVEDAWSMKIPEFKPEDNPHSLLEESSFSTLFPQYREEYLKECWPLVEKILGAHFIKAELDLMEGSMTVKTTRKTWDPYIIIKARDMIKLLSRSVPIEQAQKVLEDGIGSDIIKIGTMVHKKEKFLKRRQRLIGPAGCTVKSLELLTDCYLKVQGQTVAAVGPYKGLIQVRRVVEDTMKNIHPVYNIKSLMLKRELAKDPKLKAENWSRFLPKYTSKKVNKKNKKPKSKKKKEYTPFPPPQPERKIDKLLASGEYFLKEDQKRKIRNQELLKKREQAEIARQERRKEAFIPPTENVSSSQKSNTSSDVDMKALKEKVKKLKKKIKMPE</sequence>
<dbReference type="InterPro" id="IPR041174">
    <property type="entry name" value="KRR1-like_KH1"/>
</dbReference>
<evidence type="ECO:0000259" key="10">
    <source>
        <dbReference type="Pfam" id="PF17903"/>
    </source>
</evidence>
<dbReference type="InterPro" id="IPR024166">
    <property type="entry name" value="rRNA_assembly_KRR1"/>
</dbReference>
<evidence type="ECO:0000256" key="7">
    <source>
        <dbReference type="ARBA" id="ARBA00023274"/>
    </source>
</evidence>
<dbReference type="GO" id="GO:0006364">
    <property type="term" value="P:rRNA processing"/>
    <property type="evidence" value="ECO:0007669"/>
    <property type="project" value="UniProtKB-KW"/>
</dbReference>
<dbReference type="InterPro" id="IPR036612">
    <property type="entry name" value="KH_dom_type_1_sf"/>
</dbReference>
<evidence type="ECO:0000256" key="9">
    <source>
        <dbReference type="SAM" id="MobiDB-lite"/>
    </source>
</evidence>
<dbReference type="Gene3D" id="3.30.1370.10">
    <property type="entry name" value="K Homology domain, type 1"/>
    <property type="match status" value="2"/>
</dbReference>
<feature type="compositionally biased region" description="Low complexity" evidence="9">
    <location>
        <begin position="306"/>
        <end position="315"/>
    </location>
</feature>
<dbReference type="PIRSF" id="PIRSF006515">
    <property type="entry name" value="KRR1"/>
    <property type="match status" value="1"/>
</dbReference>
<dbReference type="SUPFAM" id="SSF54791">
    <property type="entry name" value="Eukaryotic type KH-domain (KH-domain type I)"/>
    <property type="match status" value="1"/>
</dbReference>
<accession>A0A023F8J4</accession>
<keyword evidence="6 8" id="KW-0539">Nucleus</keyword>
<feature type="region of interest" description="Disordered" evidence="9">
    <location>
        <begin position="289"/>
        <end position="321"/>
    </location>
</feature>
<dbReference type="GO" id="GO:0032040">
    <property type="term" value="C:small-subunit processome"/>
    <property type="evidence" value="ECO:0007669"/>
    <property type="project" value="TreeGrafter"/>
</dbReference>
<reference evidence="12" key="1">
    <citation type="journal article" date="2014" name="PLoS Negl. Trop. Dis.">
        <title>An updated insight into the Sialotranscriptome of Triatoma infestans: developmental stage and geographic variations.</title>
        <authorList>
            <person name="Schwarz A."/>
            <person name="Medrano-Mercado N."/>
            <person name="Schaub G.A."/>
            <person name="Struchiner C.J."/>
            <person name="Bargues M.D."/>
            <person name="Levy M.Z."/>
            <person name="Ribeiro J.M."/>
        </authorList>
    </citation>
    <scope>NUCLEOTIDE SEQUENCE</scope>
    <source>
        <strain evidence="12">Chile</strain>
        <tissue evidence="12">Salivary glands</tissue>
    </source>
</reference>
<comment type="subunit">
    <text evidence="8">Component of the ribosomal small subunit (SSU) processome.</text>
</comment>
<dbReference type="FunFam" id="3.30.1370.10:FF:000014">
    <property type="entry name" value="KRR1 small subunit processome component"/>
    <property type="match status" value="1"/>
</dbReference>
<proteinExistence type="evidence at transcript level"/>
<keyword evidence="4 8" id="KW-0698">rRNA processing</keyword>
<evidence type="ECO:0000256" key="8">
    <source>
        <dbReference type="PIRNR" id="PIRNR006515"/>
    </source>
</evidence>
<evidence type="ECO:0000256" key="6">
    <source>
        <dbReference type="ARBA" id="ARBA00023242"/>
    </source>
</evidence>
<dbReference type="Pfam" id="PF17903">
    <property type="entry name" value="KH_KRR1_1st"/>
    <property type="match status" value="1"/>
</dbReference>
<dbReference type="CDD" id="cd22393">
    <property type="entry name" value="KH-I_KRR1_rpt1"/>
    <property type="match status" value="1"/>
</dbReference>
<evidence type="ECO:0000256" key="3">
    <source>
        <dbReference type="ARBA" id="ARBA00022517"/>
    </source>
</evidence>
<feature type="region of interest" description="Disordered" evidence="9">
    <location>
        <begin position="224"/>
        <end position="254"/>
    </location>
</feature>
<dbReference type="InterPro" id="IPR048550">
    <property type="entry name" value="KRR1-like_KH1_euk"/>
</dbReference>
<dbReference type="GO" id="GO:0003723">
    <property type="term" value="F:RNA binding"/>
    <property type="evidence" value="ECO:0007669"/>
    <property type="project" value="UniProtKB-KW"/>
</dbReference>
<feature type="domain" description="KRR1 small subunit processome component second KH" evidence="11">
    <location>
        <begin position="119"/>
        <end position="207"/>
    </location>
</feature>